<dbReference type="InterPro" id="IPR054350">
    <property type="entry name" value="PurT/PurK_preATP-grasp"/>
</dbReference>
<dbReference type="InterPro" id="IPR005875">
    <property type="entry name" value="PurK"/>
</dbReference>
<reference evidence="7 8" key="1">
    <citation type="submission" date="2020-06" db="EMBL/GenBank/DDBJ databases">
        <title>Synonyms of Asaia species.</title>
        <authorList>
            <person name="Sombolestani A."/>
        </authorList>
    </citation>
    <scope>NUCLEOTIDE SEQUENCE [LARGE SCALE GENOMIC DNA]</scope>
    <source>
        <strain evidence="7 8">LMG 27047</strain>
    </source>
</reference>
<comment type="catalytic activity">
    <reaction evidence="4 5">
        <text>5-amino-1-(5-phospho-beta-D-ribosyl)imidazole + hydrogencarbonate + ATP = 5-carboxyamino-1-(5-phospho-D-ribosyl)imidazole + ADP + phosphate + 2 H(+)</text>
        <dbReference type="Rhea" id="RHEA:19317"/>
        <dbReference type="ChEBI" id="CHEBI:15378"/>
        <dbReference type="ChEBI" id="CHEBI:17544"/>
        <dbReference type="ChEBI" id="CHEBI:30616"/>
        <dbReference type="ChEBI" id="CHEBI:43474"/>
        <dbReference type="ChEBI" id="CHEBI:58730"/>
        <dbReference type="ChEBI" id="CHEBI:137981"/>
        <dbReference type="ChEBI" id="CHEBI:456216"/>
        <dbReference type="EC" id="6.3.4.18"/>
    </reaction>
</comment>
<comment type="function">
    <text evidence="4">Catalyzes the ATP-dependent conversion of 5-aminoimidazole ribonucleotide (AIR) and HCO(3)(-) to N5-carboxyaminoimidazole ribonucleotide (N5-CAIR).</text>
</comment>
<feature type="binding site" evidence="4">
    <location>
        <position position="123"/>
    </location>
    <ligand>
        <name>ATP</name>
        <dbReference type="ChEBI" id="CHEBI:30616"/>
    </ligand>
</feature>
<dbReference type="Pfam" id="PF22660">
    <property type="entry name" value="RS_preATP-grasp-like"/>
    <property type="match status" value="1"/>
</dbReference>
<dbReference type="EC" id="6.3.4.18" evidence="4 5"/>
<protein>
    <recommendedName>
        <fullName evidence="4 5">N5-carboxyaminoimidazole ribonucleotide synthase</fullName>
        <shortName evidence="4 5">N5-CAIR synthase</shortName>
        <ecNumber evidence="4 5">6.3.4.18</ecNumber>
    </recommendedName>
    <alternativeName>
        <fullName evidence="4 5">5-(carboxyamino)imidazole ribonucleotide synthetase</fullName>
    </alternativeName>
</protein>
<dbReference type="PANTHER" id="PTHR11609">
    <property type="entry name" value="PURINE BIOSYNTHESIS PROTEIN 6/7, PUR6/7"/>
    <property type="match status" value="1"/>
</dbReference>
<dbReference type="PANTHER" id="PTHR11609:SF5">
    <property type="entry name" value="PHOSPHORIBOSYLAMINOIMIDAZOLE CARBOXYLASE"/>
    <property type="match status" value="1"/>
</dbReference>
<evidence type="ECO:0000313" key="7">
    <source>
        <dbReference type="EMBL" id="NVN48022.1"/>
    </source>
</evidence>
<evidence type="ECO:0000256" key="2">
    <source>
        <dbReference type="ARBA" id="ARBA00022755"/>
    </source>
</evidence>
<feature type="binding site" evidence="4">
    <location>
        <position position="228"/>
    </location>
    <ligand>
        <name>ATP</name>
        <dbReference type="ChEBI" id="CHEBI:30616"/>
    </ligand>
</feature>
<dbReference type="InterPro" id="IPR016185">
    <property type="entry name" value="PreATP-grasp_dom_sf"/>
</dbReference>
<dbReference type="Gene3D" id="3.40.50.20">
    <property type="match status" value="1"/>
</dbReference>
<dbReference type="InterPro" id="IPR011054">
    <property type="entry name" value="Rudment_hybrid_motif"/>
</dbReference>
<dbReference type="GO" id="GO:0034028">
    <property type="term" value="F:5-(carboxyamino)imidazole ribonucleotide synthase activity"/>
    <property type="evidence" value="ECO:0007669"/>
    <property type="project" value="UniProtKB-EC"/>
</dbReference>
<feature type="binding site" evidence="4">
    <location>
        <position position="205"/>
    </location>
    <ligand>
        <name>ATP</name>
        <dbReference type="ChEBI" id="CHEBI:30616"/>
    </ligand>
</feature>
<name>A0ABX2P7V0_9PROT</name>
<dbReference type="Proteomes" id="UP001516351">
    <property type="component" value="Unassembled WGS sequence"/>
</dbReference>
<feature type="binding site" evidence="4">
    <location>
        <begin position="168"/>
        <end position="174"/>
    </location>
    <ligand>
        <name>ATP</name>
        <dbReference type="ChEBI" id="CHEBI:30616"/>
    </ligand>
</feature>
<dbReference type="Pfam" id="PF17769">
    <property type="entry name" value="PurK_C"/>
    <property type="match status" value="1"/>
</dbReference>
<comment type="caution">
    <text evidence="7">The sequence shown here is derived from an EMBL/GenBank/DDBJ whole genome shotgun (WGS) entry which is preliminary data.</text>
</comment>
<organism evidence="7 8">
    <name type="scientific">Asaia spathodeae</name>
    <dbReference type="NCBI Taxonomy" id="657016"/>
    <lineage>
        <taxon>Bacteria</taxon>
        <taxon>Pseudomonadati</taxon>
        <taxon>Pseudomonadota</taxon>
        <taxon>Alphaproteobacteria</taxon>
        <taxon>Acetobacterales</taxon>
        <taxon>Acetobacteraceae</taxon>
        <taxon>Asaia</taxon>
    </lineage>
</organism>
<keyword evidence="2 4" id="KW-0658">Purine biosynthesis</keyword>
<evidence type="ECO:0000256" key="4">
    <source>
        <dbReference type="HAMAP-Rule" id="MF_01928"/>
    </source>
</evidence>
<feature type="domain" description="ATP-grasp" evidence="6">
    <location>
        <begin position="127"/>
        <end position="312"/>
    </location>
</feature>
<dbReference type="EMBL" id="JABXXV010000009">
    <property type="protein sequence ID" value="NVN48022.1"/>
    <property type="molecule type" value="Genomic_DNA"/>
</dbReference>
<dbReference type="InterPro" id="IPR013815">
    <property type="entry name" value="ATP_grasp_subdomain_1"/>
</dbReference>
<dbReference type="SUPFAM" id="SSF56059">
    <property type="entry name" value="Glutathione synthetase ATP-binding domain-like"/>
    <property type="match status" value="1"/>
</dbReference>
<comment type="subunit">
    <text evidence="4 5">Homodimer.</text>
</comment>
<dbReference type="PROSITE" id="PS50975">
    <property type="entry name" value="ATP_GRASP"/>
    <property type="match status" value="1"/>
</dbReference>
<keyword evidence="1 4" id="KW-0547">Nucleotide-binding</keyword>
<dbReference type="InterPro" id="IPR011761">
    <property type="entry name" value="ATP-grasp"/>
</dbReference>
<keyword evidence="4 5" id="KW-0436">Ligase</keyword>
<evidence type="ECO:0000256" key="3">
    <source>
        <dbReference type="ARBA" id="ARBA00022840"/>
    </source>
</evidence>
<dbReference type="NCBIfam" id="NF004676">
    <property type="entry name" value="PRK06019.1-2"/>
    <property type="match status" value="1"/>
</dbReference>
<dbReference type="InterPro" id="IPR040686">
    <property type="entry name" value="PurK_C"/>
</dbReference>
<accession>A0ABX2P7V0</accession>
<dbReference type="SUPFAM" id="SSF51246">
    <property type="entry name" value="Rudiment single hybrid motif"/>
    <property type="match status" value="1"/>
</dbReference>
<feature type="binding site" evidence="4">
    <location>
        <begin position="282"/>
        <end position="283"/>
    </location>
    <ligand>
        <name>ATP</name>
        <dbReference type="ChEBI" id="CHEBI:30616"/>
    </ligand>
</feature>
<feature type="binding site" evidence="4">
    <location>
        <position position="163"/>
    </location>
    <ligand>
        <name>ATP</name>
        <dbReference type="ChEBI" id="CHEBI:30616"/>
    </ligand>
</feature>
<sequence length="396" mass="42242">MACHADGFCGRYPRIMSHTALPTGATIGIIGGGQLGRMSAVAASRLGYQVHILSAEIDPPAHDTARHVTIGAYDDEAVLRQFAESVDVITFEFENISSDGLELLASLCPVHPAGRVLAISQDRILEKSFLGEQDIPVAPWVSVPDEASLSGVASELGYPFLLKTTRFGYDGKGQFRITDAETLDALASTLPYPLIAEGFVDFERELSVMVARSASGAVRCFSVTENQHRDGILDISLAPARIPVALAAEAEALALRIAEAIGLVGILGVEMFVSAKGTLLVNEIAPRPHNSGHWTMDACLIDQFEMHIRAIADLPLPDPFRHSDAVMKNLIGPEGMALCDAVLEQSGLALHLYGKSECRPGRKMGHVNALFPLGALPGPYGVAARFDSALKAPQEA</sequence>
<keyword evidence="3 4" id="KW-0067">ATP-binding</keyword>
<dbReference type="Gene3D" id="3.30.470.20">
    <property type="entry name" value="ATP-grasp fold, B domain"/>
    <property type="match status" value="1"/>
</dbReference>
<evidence type="ECO:0000256" key="5">
    <source>
        <dbReference type="RuleBase" id="RU361200"/>
    </source>
</evidence>
<dbReference type="NCBIfam" id="NF004679">
    <property type="entry name" value="PRK06019.1-5"/>
    <property type="match status" value="1"/>
</dbReference>
<keyword evidence="8" id="KW-1185">Reference proteome</keyword>
<dbReference type="NCBIfam" id="TIGR01161">
    <property type="entry name" value="purK"/>
    <property type="match status" value="1"/>
</dbReference>
<comment type="function">
    <text evidence="5">Catalyzes the ATP-dependent conversion of 5-aminoimidazole ribonucleotide (AIR) and HCO(3)- to N5-carboxyaminoimidazole ribonucleotide (N5-CAIR).</text>
</comment>
<dbReference type="NCBIfam" id="NF004675">
    <property type="entry name" value="PRK06019.1-1"/>
    <property type="match status" value="1"/>
</dbReference>
<gene>
    <name evidence="4 5" type="primary">purK</name>
    <name evidence="7" type="ORF">HW542_14580</name>
</gene>
<comment type="pathway">
    <text evidence="4 5">Purine metabolism; IMP biosynthesis via de novo pathway; 5-amino-1-(5-phospho-D-ribosyl)imidazole-4-carboxylate from 5-amino-1-(5-phospho-D-ribosyl)imidazole (N5-CAIR route): step 1/2.</text>
</comment>
<feature type="binding site" evidence="4">
    <location>
        <begin position="197"/>
        <end position="200"/>
    </location>
    <ligand>
        <name>ATP</name>
        <dbReference type="ChEBI" id="CHEBI:30616"/>
    </ligand>
</feature>
<dbReference type="SUPFAM" id="SSF52440">
    <property type="entry name" value="PreATP-grasp domain"/>
    <property type="match status" value="1"/>
</dbReference>
<evidence type="ECO:0000259" key="6">
    <source>
        <dbReference type="PROSITE" id="PS50975"/>
    </source>
</evidence>
<proteinExistence type="inferred from homology"/>
<dbReference type="Pfam" id="PF02222">
    <property type="entry name" value="ATP-grasp"/>
    <property type="match status" value="1"/>
</dbReference>
<dbReference type="InterPro" id="IPR003135">
    <property type="entry name" value="ATP-grasp_carboxylate-amine"/>
</dbReference>
<comment type="similarity">
    <text evidence="4 5">Belongs to the PurK/PurT family.</text>
</comment>
<evidence type="ECO:0000256" key="1">
    <source>
        <dbReference type="ARBA" id="ARBA00022741"/>
    </source>
</evidence>
<dbReference type="HAMAP" id="MF_01928">
    <property type="entry name" value="PurK"/>
    <property type="match status" value="1"/>
</dbReference>
<evidence type="ECO:0000313" key="8">
    <source>
        <dbReference type="Proteomes" id="UP001516351"/>
    </source>
</evidence>
<dbReference type="Gene3D" id="3.30.1490.20">
    <property type="entry name" value="ATP-grasp fold, A domain"/>
    <property type="match status" value="1"/>
</dbReference>